<dbReference type="InterPro" id="IPR011050">
    <property type="entry name" value="Pectin_lyase_fold/virulence"/>
</dbReference>
<evidence type="ECO:0000313" key="4">
    <source>
        <dbReference type="EMBL" id="PSK46544.1"/>
    </source>
</evidence>
<keyword evidence="5" id="KW-1185">Reference proteome</keyword>
<dbReference type="Gene3D" id="2.60.40.10">
    <property type="entry name" value="Immunoglobulins"/>
    <property type="match status" value="1"/>
</dbReference>
<feature type="signal peptide" evidence="3">
    <location>
        <begin position="1"/>
        <end position="18"/>
    </location>
</feature>
<comment type="caution">
    <text evidence="4">The sequence shown here is derived from an EMBL/GenBank/DDBJ whole genome shotgun (WGS) entry which is preliminary data.</text>
</comment>
<keyword evidence="2" id="KW-0325">Glycoprotein</keyword>
<dbReference type="OrthoDB" id="302705at2759"/>
<keyword evidence="3" id="KW-0732">Signal</keyword>
<reference evidence="4 5" key="1">
    <citation type="submission" date="2017-05" db="EMBL/GenBank/DDBJ databases">
        <title>Draft genome sequence of Elsinoe australis.</title>
        <authorList>
            <person name="Cheng Q."/>
        </authorList>
    </citation>
    <scope>NUCLEOTIDE SEQUENCE [LARGE SCALE GENOMIC DNA]</scope>
    <source>
        <strain evidence="4 5">NL1</strain>
    </source>
</reference>
<accession>A0A2P7ZE98</accession>
<dbReference type="Proteomes" id="UP000243723">
    <property type="component" value="Unassembled WGS sequence"/>
</dbReference>
<gene>
    <name evidence="4" type="ORF">B9Z65_5512</name>
</gene>
<dbReference type="EMBL" id="NHZQ01000236">
    <property type="protein sequence ID" value="PSK46544.1"/>
    <property type="molecule type" value="Genomic_DNA"/>
</dbReference>
<keyword evidence="1" id="KW-0479">Metal-binding</keyword>
<name>A0A2P7ZE98_9PEZI</name>
<organism evidence="4 5">
    <name type="scientific">Elsinoe australis</name>
    <dbReference type="NCBI Taxonomy" id="40998"/>
    <lineage>
        <taxon>Eukaryota</taxon>
        <taxon>Fungi</taxon>
        <taxon>Dikarya</taxon>
        <taxon>Ascomycota</taxon>
        <taxon>Pezizomycotina</taxon>
        <taxon>Dothideomycetes</taxon>
        <taxon>Dothideomycetidae</taxon>
        <taxon>Myriangiales</taxon>
        <taxon>Elsinoaceae</taxon>
        <taxon>Elsinoe</taxon>
    </lineage>
</organism>
<evidence type="ECO:0000256" key="3">
    <source>
        <dbReference type="SAM" id="SignalP"/>
    </source>
</evidence>
<dbReference type="GO" id="GO:0046872">
    <property type="term" value="F:metal ion binding"/>
    <property type="evidence" value="ECO:0007669"/>
    <property type="project" value="UniProtKB-KW"/>
</dbReference>
<dbReference type="InterPro" id="IPR012334">
    <property type="entry name" value="Pectin_lyas_fold"/>
</dbReference>
<dbReference type="PANTHER" id="PTHR42970">
    <property type="entry name" value="PECTATE LYASE C-RELATED"/>
    <property type="match status" value="1"/>
</dbReference>
<dbReference type="Gene3D" id="2.160.20.10">
    <property type="entry name" value="Single-stranded right-handed beta-helix, Pectin lyase-like"/>
    <property type="match status" value="1"/>
</dbReference>
<dbReference type="AlphaFoldDB" id="A0A2P7ZE98"/>
<sequence>MKPFLWPSILLAAAAASALPSTLLSRQSNAAAPTLPNSNVRVRLNPSKVRDTGDTDYVTWTVAEGPTSTFVTNTTGLSFTLSAASGNLNGNWNKAVYSRIITSLGERVVGQGISTVTDGGDNAGGVALKLGISGLAAGEHSILAWHNAWDALKGGAASLTVTANGAEAAKGVKQSVRVDNIWESGSSFVKFTARQGEAMEIVYTPDAAGDGRAFLNGFEIDGPAMEDQISFPTPAHRDERVVPIENTTDIPVSWRAAKVAGATYNVYLGTSPSELKTVATGLSEPSTLFNDVNTQATYYWRVDVVSGNGTYVGRVFTFRAAQLAFPDAEGYGRFARGGRGGKVIHVTSLEDGLNEGTLRHALTVAKGPRIIVFDVGGVIATTSRISVSGQYVTLAGQTAPGKGVVIQGYPLGLTGATDIIFRHIRVRPGTVSNQTIDGMGMQGSNHAILDRCSMGWTIDEAFSSRDANNITFQRNMISEPLNIAGHKNYPAGTAHGFAGSIGGEVGSFHHNLIAHAEGRSWSMAGGVDDNAAFAGKLDIRNNVVYNFGKRVTDGGAHQGQFVGNLYKQGPASNLTYTLRAQYEDDMPGSQSYYCAGNAMPGLFDGAGEQFVGDGTGKKTNIACWADVTIGNVTYQKFVEQPFFEPFVETQSATEAYKRVLSDSGVSQPVQDEHDKRIINETLTGTATYTGSVGGRKGIIDNPKDVGGLEEFPTVKRSAEWDADGDGIADWWDGSAGGEGYDVIEGYLNFMADPHVFVAPESSVEIDLGALAGGFVEPTFTVEGATLGSVQVSGLTATYTSKGAGVERLSVAIEDAEGSKWSRPFGVAVFEGAGEVE</sequence>
<dbReference type="PANTHER" id="PTHR42970:SF1">
    <property type="entry name" value="PECTATE LYASE C-RELATED"/>
    <property type="match status" value="1"/>
</dbReference>
<proteinExistence type="predicted"/>
<dbReference type="SUPFAM" id="SSF51126">
    <property type="entry name" value="Pectin lyase-like"/>
    <property type="match status" value="1"/>
</dbReference>
<protein>
    <submittedName>
        <fullName evidence="4">Adseverin</fullName>
    </submittedName>
</protein>
<dbReference type="InterPro" id="IPR013783">
    <property type="entry name" value="Ig-like_fold"/>
</dbReference>
<dbReference type="InterPro" id="IPR052063">
    <property type="entry name" value="Polysaccharide_Lyase_1"/>
</dbReference>
<evidence type="ECO:0000256" key="2">
    <source>
        <dbReference type="ARBA" id="ARBA00023180"/>
    </source>
</evidence>
<evidence type="ECO:0000313" key="5">
    <source>
        <dbReference type="Proteomes" id="UP000243723"/>
    </source>
</evidence>
<evidence type="ECO:0000256" key="1">
    <source>
        <dbReference type="ARBA" id="ARBA00022723"/>
    </source>
</evidence>
<feature type="chain" id="PRO_5015175433" evidence="3">
    <location>
        <begin position="19"/>
        <end position="836"/>
    </location>
</feature>